<sequence>MLFIQHRTAQFIAPEPNKRTTSAAVALSITFISSSCLHHQSSRAMARLMRVFIKGVMAGLRNIRTGASVCDALSANLILQTRLVSCAHNVSHPAAALHNGQAARTVRRLRIKSACPIPGSTNYTDMASFRIDTLLQQPAVNPSSEVASPKITPEELYLRMLLLLKRRQESPSKKVRLEDSTSFDLRVEGELQTSSEEDEFISPRSSLNLSPSSALDALIKMANTTMNRLASSPEEPVSQSLHGK</sequence>
<dbReference type="Proteomes" id="UP001626550">
    <property type="component" value="Unassembled WGS sequence"/>
</dbReference>
<evidence type="ECO:0000313" key="2">
    <source>
        <dbReference type="Proteomes" id="UP001626550"/>
    </source>
</evidence>
<name>A0ABD2QNI1_9PLAT</name>
<dbReference type="AlphaFoldDB" id="A0ABD2QNI1"/>
<gene>
    <name evidence="1" type="ORF">Ciccas_000238</name>
</gene>
<reference evidence="1 2" key="1">
    <citation type="submission" date="2024-11" db="EMBL/GenBank/DDBJ databases">
        <title>Adaptive evolution of stress response genes in parasites aligns with host niche diversity.</title>
        <authorList>
            <person name="Hahn C."/>
            <person name="Resl P."/>
        </authorList>
    </citation>
    <scope>NUCLEOTIDE SEQUENCE [LARGE SCALE GENOMIC DNA]</scope>
    <source>
        <strain evidence="1">EGGRZ-B1_66</strain>
        <tissue evidence="1">Body</tissue>
    </source>
</reference>
<comment type="caution">
    <text evidence="1">The sequence shown here is derived from an EMBL/GenBank/DDBJ whole genome shotgun (WGS) entry which is preliminary data.</text>
</comment>
<organism evidence="1 2">
    <name type="scientific">Cichlidogyrus casuarinus</name>
    <dbReference type="NCBI Taxonomy" id="1844966"/>
    <lineage>
        <taxon>Eukaryota</taxon>
        <taxon>Metazoa</taxon>
        <taxon>Spiralia</taxon>
        <taxon>Lophotrochozoa</taxon>
        <taxon>Platyhelminthes</taxon>
        <taxon>Monogenea</taxon>
        <taxon>Monopisthocotylea</taxon>
        <taxon>Dactylogyridea</taxon>
        <taxon>Ancyrocephalidae</taxon>
        <taxon>Cichlidogyrus</taxon>
    </lineage>
</organism>
<proteinExistence type="predicted"/>
<dbReference type="EMBL" id="JBJKFK010000012">
    <property type="protein sequence ID" value="KAL3321075.1"/>
    <property type="molecule type" value="Genomic_DNA"/>
</dbReference>
<accession>A0ABD2QNI1</accession>
<keyword evidence="2" id="KW-1185">Reference proteome</keyword>
<protein>
    <submittedName>
        <fullName evidence="1">Uncharacterized protein</fullName>
    </submittedName>
</protein>
<evidence type="ECO:0000313" key="1">
    <source>
        <dbReference type="EMBL" id="KAL3321075.1"/>
    </source>
</evidence>